<keyword evidence="11" id="KW-1185">Reference proteome</keyword>
<evidence type="ECO:0000259" key="9">
    <source>
        <dbReference type="PROSITE" id="PS50928"/>
    </source>
</evidence>
<dbReference type="OrthoDB" id="9804439at2"/>
<evidence type="ECO:0000256" key="4">
    <source>
        <dbReference type="ARBA" id="ARBA00022692"/>
    </source>
</evidence>
<comment type="caution">
    <text evidence="10">The sequence shown here is derived from an EMBL/GenBank/DDBJ whole genome shotgun (WGS) entry which is preliminary data.</text>
</comment>
<dbReference type="InterPro" id="IPR051393">
    <property type="entry name" value="ABC_transporter_permease"/>
</dbReference>
<feature type="transmembrane region" description="Helical" evidence="8">
    <location>
        <begin position="94"/>
        <end position="116"/>
    </location>
</feature>
<evidence type="ECO:0000256" key="7">
    <source>
        <dbReference type="SAM" id="MobiDB-lite"/>
    </source>
</evidence>
<accession>A0A4Q9KNS1</accession>
<dbReference type="RefSeq" id="WP_131171452.1">
    <property type="nucleotide sequence ID" value="NZ_FXTL01000004.1"/>
</dbReference>
<evidence type="ECO:0000256" key="6">
    <source>
        <dbReference type="ARBA" id="ARBA00023136"/>
    </source>
</evidence>
<feature type="domain" description="ABC transmembrane type-1" evidence="9">
    <location>
        <begin position="91"/>
        <end position="311"/>
    </location>
</feature>
<dbReference type="PANTHER" id="PTHR30193:SF37">
    <property type="entry name" value="INNER MEMBRANE ABC TRANSPORTER PERMEASE PROTEIN YCJO"/>
    <property type="match status" value="1"/>
</dbReference>
<evidence type="ECO:0000256" key="2">
    <source>
        <dbReference type="ARBA" id="ARBA00022448"/>
    </source>
</evidence>
<keyword evidence="4 8" id="KW-0812">Transmembrane</keyword>
<dbReference type="PANTHER" id="PTHR30193">
    <property type="entry name" value="ABC TRANSPORTER PERMEASE PROTEIN"/>
    <property type="match status" value="1"/>
</dbReference>
<gene>
    <name evidence="10" type="ORF">ET996_04990</name>
</gene>
<keyword evidence="3" id="KW-1003">Cell membrane</keyword>
<dbReference type="Proteomes" id="UP000291933">
    <property type="component" value="Unassembled WGS sequence"/>
</dbReference>
<evidence type="ECO:0000256" key="3">
    <source>
        <dbReference type="ARBA" id="ARBA00022475"/>
    </source>
</evidence>
<dbReference type="AlphaFoldDB" id="A0A4Q9KNS1"/>
<evidence type="ECO:0000313" key="11">
    <source>
        <dbReference type="Proteomes" id="UP000291933"/>
    </source>
</evidence>
<protein>
    <submittedName>
        <fullName evidence="10">Sugar ABC transporter permease</fullName>
    </submittedName>
</protein>
<dbReference type="GO" id="GO:0055085">
    <property type="term" value="P:transmembrane transport"/>
    <property type="evidence" value="ECO:0007669"/>
    <property type="project" value="InterPro"/>
</dbReference>
<keyword evidence="6 8" id="KW-0472">Membrane</keyword>
<keyword evidence="5 8" id="KW-1133">Transmembrane helix</keyword>
<reference evidence="10 11" key="1">
    <citation type="submission" date="2019-01" db="EMBL/GenBank/DDBJ databases">
        <title>Lactibacter flavus gen. nov., sp. nov., a novel bacterium of the family Propionibacteriaceae isolated from raw milk and dairy products.</title>
        <authorList>
            <person name="Huptas C."/>
            <person name="Wenning M."/>
            <person name="Breitenwieser F."/>
            <person name="Doll E."/>
            <person name="Von Neubeck M."/>
            <person name="Busse H.-J."/>
            <person name="Scherer S."/>
        </authorList>
    </citation>
    <scope>NUCLEOTIDE SEQUENCE [LARGE SCALE GENOMIC DNA]</scope>
    <source>
        <strain evidence="10 11">DSM 22130</strain>
    </source>
</reference>
<dbReference type="GO" id="GO:0005886">
    <property type="term" value="C:plasma membrane"/>
    <property type="evidence" value="ECO:0007669"/>
    <property type="project" value="UniProtKB-SubCell"/>
</dbReference>
<feature type="transmembrane region" description="Helical" evidence="8">
    <location>
        <begin position="179"/>
        <end position="203"/>
    </location>
</feature>
<keyword evidence="2" id="KW-0813">Transport</keyword>
<dbReference type="PROSITE" id="PS50928">
    <property type="entry name" value="ABC_TM1"/>
    <property type="match status" value="1"/>
</dbReference>
<feature type="transmembrane region" description="Helical" evidence="8">
    <location>
        <begin position="128"/>
        <end position="148"/>
    </location>
</feature>
<evidence type="ECO:0000256" key="5">
    <source>
        <dbReference type="ARBA" id="ARBA00022989"/>
    </source>
</evidence>
<dbReference type="EMBL" id="SDMR01000004">
    <property type="protein sequence ID" value="TBT95459.1"/>
    <property type="molecule type" value="Genomic_DNA"/>
</dbReference>
<evidence type="ECO:0000256" key="8">
    <source>
        <dbReference type="SAM" id="Phobius"/>
    </source>
</evidence>
<name>A0A4Q9KNS1_PROTD</name>
<feature type="transmembrane region" description="Helical" evidence="8">
    <location>
        <begin position="234"/>
        <end position="254"/>
    </location>
</feature>
<dbReference type="SUPFAM" id="SSF161098">
    <property type="entry name" value="MetI-like"/>
    <property type="match status" value="1"/>
</dbReference>
<proteinExistence type="predicted"/>
<dbReference type="CDD" id="cd06261">
    <property type="entry name" value="TM_PBP2"/>
    <property type="match status" value="1"/>
</dbReference>
<sequence length="321" mass="35653">MTTAQAAPTASGRLRRTPTRPGNALARSRNRWFWAFVTPFLAGLMVFVYIPIAWSLYLSFFDARNTVTPTKFVGLGNYAYLLSDQLFLNSMGTFIVFALVIVPLTFACSLGLALLLHKIPVMQAFFRSAFFLPTACSYVVASMVWRMSFFNGARFGMFNTGLRGLGLDPVNWLEGGSNYWYWVVLVSLRLWLQVGFYMVLFIAGLNAIDPQVYEAAAIDGARGFNVFRSITLPLLRATSIAVAMLLLINAFQAFDEFYNTLNTVRGYPPYARPPLVYVYLISFGEGSQDLGIGSAGTMILTMVILVFSLVQSRILSIGADK</sequence>
<feature type="region of interest" description="Disordered" evidence="7">
    <location>
        <begin position="1"/>
        <end position="22"/>
    </location>
</feature>
<evidence type="ECO:0000313" key="10">
    <source>
        <dbReference type="EMBL" id="TBT95459.1"/>
    </source>
</evidence>
<feature type="transmembrane region" description="Helical" evidence="8">
    <location>
        <begin position="290"/>
        <end position="310"/>
    </location>
</feature>
<comment type="subcellular location">
    <subcellularLocation>
        <location evidence="1">Cell membrane</location>
        <topology evidence="1">Multi-pass membrane protein</topology>
    </subcellularLocation>
</comment>
<dbReference type="Gene3D" id="1.10.3720.10">
    <property type="entry name" value="MetI-like"/>
    <property type="match status" value="1"/>
</dbReference>
<evidence type="ECO:0000256" key="1">
    <source>
        <dbReference type="ARBA" id="ARBA00004651"/>
    </source>
</evidence>
<dbReference type="InterPro" id="IPR035906">
    <property type="entry name" value="MetI-like_sf"/>
</dbReference>
<dbReference type="InterPro" id="IPR000515">
    <property type="entry name" value="MetI-like"/>
</dbReference>
<organism evidence="10 11">
    <name type="scientific">Propioniciclava tarda</name>
    <dbReference type="NCBI Taxonomy" id="433330"/>
    <lineage>
        <taxon>Bacteria</taxon>
        <taxon>Bacillati</taxon>
        <taxon>Actinomycetota</taxon>
        <taxon>Actinomycetes</taxon>
        <taxon>Propionibacteriales</taxon>
        <taxon>Propionibacteriaceae</taxon>
        <taxon>Propioniciclava</taxon>
    </lineage>
</organism>
<feature type="transmembrane region" description="Helical" evidence="8">
    <location>
        <begin position="32"/>
        <end position="57"/>
    </location>
</feature>